<evidence type="ECO:0000256" key="4">
    <source>
        <dbReference type="ARBA" id="ARBA00022801"/>
    </source>
</evidence>
<name>A0AAW5V5M1_9LEPT</name>
<dbReference type="Proteomes" id="UP001209694">
    <property type="component" value="Unassembled WGS sequence"/>
</dbReference>
<dbReference type="GO" id="GO:0006793">
    <property type="term" value="P:phosphorus metabolic process"/>
    <property type="evidence" value="ECO:0007669"/>
    <property type="project" value="UniProtKB-ARBA"/>
</dbReference>
<keyword evidence="4" id="KW-0378">Hydrolase</keyword>
<comment type="catalytic activity">
    <reaction evidence="1">
        <text>a 1,2-diacyl-sn-glycero-3-phosphocholine + H2O = a 1,2-diacyl-sn-glycero-3-phosphate + choline + H(+)</text>
        <dbReference type="Rhea" id="RHEA:14445"/>
        <dbReference type="ChEBI" id="CHEBI:15354"/>
        <dbReference type="ChEBI" id="CHEBI:15377"/>
        <dbReference type="ChEBI" id="CHEBI:15378"/>
        <dbReference type="ChEBI" id="CHEBI:57643"/>
        <dbReference type="ChEBI" id="CHEBI:58608"/>
        <dbReference type="EC" id="3.1.4.4"/>
    </reaction>
</comment>
<organism evidence="8 9">
    <name type="scientific">Leptospira levettii</name>
    <dbReference type="NCBI Taxonomy" id="2023178"/>
    <lineage>
        <taxon>Bacteria</taxon>
        <taxon>Pseudomonadati</taxon>
        <taxon>Spirochaetota</taxon>
        <taxon>Spirochaetia</taxon>
        <taxon>Leptospirales</taxon>
        <taxon>Leptospiraceae</taxon>
        <taxon>Leptospira</taxon>
    </lineage>
</organism>
<dbReference type="PANTHER" id="PTHR43856">
    <property type="entry name" value="CARDIOLIPIN HYDROLASE"/>
    <property type="match status" value="1"/>
</dbReference>
<dbReference type="SMART" id="SM00155">
    <property type="entry name" value="PLDc"/>
    <property type="match status" value="2"/>
</dbReference>
<feature type="domain" description="PLD phosphodiesterase" evidence="7">
    <location>
        <begin position="128"/>
        <end position="155"/>
    </location>
</feature>
<comment type="similarity">
    <text evidence="2">Belongs to the phospholipase D family.</text>
</comment>
<reference evidence="8" key="1">
    <citation type="submission" date="2022-06" db="EMBL/GenBank/DDBJ databases">
        <title>Leptospira isolates from biofilms formed at urban environments.</title>
        <authorList>
            <person name="Ribeiro P.S."/>
            <person name="Sousa T."/>
            <person name="Carvalho N."/>
            <person name="Aburjaile F."/>
            <person name="Neves F."/>
            <person name="Oliveira D."/>
            <person name="Blanco L."/>
            <person name="Lima J."/>
            <person name="Costa F."/>
            <person name="Brenig B."/>
            <person name="Soares S."/>
            <person name="Ramos R."/>
            <person name="Goes-Neto A."/>
            <person name="Matiuzzi M."/>
            <person name="Azevedo V."/>
            <person name="Ristow P."/>
        </authorList>
    </citation>
    <scope>NUCLEOTIDE SEQUENCE</scope>
    <source>
        <strain evidence="8">VSF7</strain>
    </source>
</reference>
<dbReference type="InterPro" id="IPR025202">
    <property type="entry name" value="PLD-like_dom"/>
</dbReference>
<dbReference type="PROSITE" id="PS50035">
    <property type="entry name" value="PLD"/>
    <property type="match status" value="2"/>
</dbReference>
<dbReference type="Pfam" id="PF13091">
    <property type="entry name" value="PLDc_2"/>
    <property type="match status" value="2"/>
</dbReference>
<evidence type="ECO:0000313" key="8">
    <source>
        <dbReference type="EMBL" id="MCW7516337.1"/>
    </source>
</evidence>
<dbReference type="InterPro" id="IPR001736">
    <property type="entry name" value="PLipase_D/transphosphatidylase"/>
</dbReference>
<evidence type="ECO:0000256" key="1">
    <source>
        <dbReference type="ARBA" id="ARBA00000798"/>
    </source>
</evidence>
<dbReference type="InterPro" id="IPR051406">
    <property type="entry name" value="PLD_domain"/>
</dbReference>
<evidence type="ECO:0000256" key="2">
    <source>
        <dbReference type="ARBA" id="ARBA00008664"/>
    </source>
</evidence>
<proteinExistence type="inferred from homology"/>
<evidence type="ECO:0000313" key="9">
    <source>
        <dbReference type="Proteomes" id="UP001209694"/>
    </source>
</evidence>
<dbReference type="Gene3D" id="3.30.870.10">
    <property type="entry name" value="Endonuclease Chain A"/>
    <property type="match status" value="2"/>
</dbReference>
<keyword evidence="5" id="KW-0442">Lipid degradation</keyword>
<keyword evidence="6" id="KW-0443">Lipid metabolism</keyword>
<sequence>MKTGIDLKFIPFIPVLSVWFVLNCHPSKSKLDLSSFLFPSPLSEIYFSYPGRNVSKEKKRIVKDVILSEIHKSNESIRMYLYSIDDYEIISALYAKKRDGVNVQIYGDKDEDYKELESFGFQVERWEGSGIHHTKIMILDRKRMFLGTGNFTSHGLETDHNVYWIQNLKLPEYDALASTLEGKNPLGVVEVGNLEYLFAPDAGLEIQTRILEAIDAAKVSIQYLIYSHYDPVISLKLLEASKRGVRLEGIYNSPKQTNPEAIYLSQYLPFPSLIWEDGNVDFVYEENSYKGGLLHHKTMVIDERDVYVGSYNYSVSARDKNKEVFVKMSHPTITKEFLQEWKRIETNAIPLSPSQVSPDTVEPFELHSYTVKRFQNPLYETNLFFQESGGFDSNSNALAKSYQQSLAFVGIPNNHLWEREWGRFHWESVEGDPIWEMSEGTDITLSLQNYFLGTYVGLSNGEKIQSISVWDGSHPKELIPIDSNSIAVGRSNFRQGKNLWMWVHTEKRTISFCHTKQKNTIPRWMVFLLNRLKAKQNQTLVCSND</sequence>
<gene>
    <name evidence="8" type="ORF">ND810_14310</name>
</gene>
<dbReference type="EC" id="3.1.4.4" evidence="3"/>
<evidence type="ECO:0000256" key="6">
    <source>
        <dbReference type="ARBA" id="ARBA00023098"/>
    </source>
</evidence>
<accession>A0AAW5V5M1</accession>
<comment type="caution">
    <text evidence="8">The sequence shown here is derived from an EMBL/GenBank/DDBJ whole genome shotgun (WGS) entry which is preliminary data.</text>
</comment>
<dbReference type="GO" id="GO:0016042">
    <property type="term" value="P:lipid catabolic process"/>
    <property type="evidence" value="ECO:0007669"/>
    <property type="project" value="UniProtKB-KW"/>
</dbReference>
<dbReference type="GO" id="GO:0016891">
    <property type="term" value="F:RNA endonuclease activity producing 5'-phosphomonoesters, hydrolytic mechanism"/>
    <property type="evidence" value="ECO:0007669"/>
    <property type="project" value="TreeGrafter"/>
</dbReference>
<dbReference type="AlphaFoldDB" id="A0AAW5V5M1"/>
<feature type="domain" description="PLD phosphodiesterase" evidence="7">
    <location>
        <begin position="290"/>
        <end position="317"/>
    </location>
</feature>
<evidence type="ECO:0000256" key="3">
    <source>
        <dbReference type="ARBA" id="ARBA00012027"/>
    </source>
</evidence>
<dbReference type="RefSeq" id="WP_246836641.1">
    <property type="nucleotide sequence ID" value="NZ_JAMQQD010000005.1"/>
</dbReference>
<dbReference type="EMBL" id="JAMQQD010000005">
    <property type="protein sequence ID" value="MCW7516337.1"/>
    <property type="molecule type" value="Genomic_DNA"/>
</dbReference>
<evidence type="ECO:0000259" key="7">
    <source>
        <dbReference type="PROSITE" id="PS50035"/>
    </source>
</evidence>
<dbReference type="SUPFAM" id="SSF56024">
    <property type="entry name" value="Phospholipase D/nuclease"/>
    <property type="match status" value="2"/>
</dbReference>
<protein>
    <recommendedName>
        <fullName evidence="3">phospholipase D</fullName>
        <ecNumber evidence="3">3.1.4.4</ecNumber>
    </recommendedName>
</protein>
<dbReference type="GO" id="GO:0004630">
    <property type="term" value="F:phospholipase D activity"/>
    <property type="evidence" value="ECO:0007669"/>
    <property type="project" value="UniProtKB-EC"/>
</dbReference>
<evidence type="ECO:0000256" key="5">
    <source>
        <dbReference type="ARBA" id="ARBA00022963"/>
    </source>
</evidence>
<dbReference type="PANTHER" id="PTHR43856:SF1">
    <property type="entry name" value="MITOCHONDRIAL CARDIOLIPIN HYDROLASE"/>
    <property type="match status" value="1"/>
</dbReference>